<dbReference type="SUPFAM" id="SSF55856">
    <property type="entry name" value="Cytochrome b5-like heme/steroid binding domain"/>
    <property type="match status" value="1"/>
</dbReference>
<dbReference type="Pfam" id="PF00173">
    <property type="entry name" value="Cyt-b5"/>
    <property type="match status" value="1"/>
</dbReference>
<feature type="domain" description="Cytochrome b5 heme-binding" evidence="1">
    <location>
        <begin position="51"/>
        <end position="79"/>
    </location>
</feature>
<dbReference type="EMBL" id="CASHTH010000524">
    <property type="protein sequence ID" value="CAI8003599.1"/>
    <property type="molecule type" value="Genomic_DNA"/>
</dbReference>
<name>A0AA35R5E6_GEOBA</name>
<evidence type="ECO:0000259" key="1">
    <source>
        <dbReference type="Pfam" id="PF00173"/>
    </source>
</evidence>
<dbReference type="Gene3D" id="3.10.120.10">
    <property type="entry name" value="Cytochrome b5-like heme/steroid binding domain"/>
    <property type="match status" value="1"/>
</dbReference>
<gene>
    <name evidence="2" type="ORF">GBAR_LOCUS3685</name>
</gene>
<feature type="non-terminal residue" evidence="2">
    <location>
        <position position="1"/>
    </location>
</feature>
<keyword evidence="3" id="KW-1185">Reference proteome</keyword>
<protein>
    <recommendedName>
        <fullName evidence="1">Cytochrome b5 heme-binding domain-containing protein</fullName>
    </recommendedName>
</protein>
<proteinExistence type="predicted"/>
<accession>A0AA35R5E6</accession>
<dbReference type="AlphaFoldDB" id="A0AA35R5E6"/>
<organism evidence="2 3">
    <name type="scientific">Geodia barretti</name>
    <name type="common">Barrett's horny sponge</name>
    <dbReference type="NCBI Taxonomy" id="519541"/>
    <lineage>
        <taxon>Eukaryota</taxon>
        <taxon>Metazoa</taxon>
        <taxon>Porifera</taxon>
        <taxon>Demospongiae</taxon>
        <taxon>Heteroscleromorpha</taxon>
        <taxon>Tetractinellida</taxon>
        <taxon>Astrophorina</taxon>
        <taxon>Geodiidae</taxon>
        <taxon>Geodia</taxon>
    </lineage>
</organism>
<evidence type="ECO:0000313" key="2">
    <source>
        <dbReference type="EMBL" id="CAI8003599.1"/>
    </source>
</evidence>
<evidence type="ECO:0000313" key="3">
    <source>
        <dbReference type="Proteomes" id="UP001174909"/>
    </source>
</evidence>
<dbReference type="InterPro" id="IPR036400">
    <property type="entry name" value="Cyt_B5-like_heme/steroid_sf"/>
</dbReference>
<reference evidence="2" key="1">
    <citation type="submission" date="2023-03" db="EMBL/GenBank/DDBJ databases">
        <authorList>
            <person name="Steffen K."/>
            <person name="Cardenas P."/>
        </authorList>
    </citation>
    <scope>NUCLEOTIDE SEQUENCE</scope>
</reference>
<sequence length="86" mass="9875">TAPQSAFGAGYARPLECLLSYGSYQQNVSSRTMDSHLAVGTARPRERLRFSREDVFQHRTREDCWIILYGEVYNVTAWLIGMDNFP</sequence>
<dbReference type="InterPro" id="IPR001199">
    <property type="entry name" value="Cyt_B5-like_heme/steroid-bd"/>
</dbReference>
<dbReference type="Proteomes" id="UP001174909">
    <property type="component" value="Unassembled WGS sequence"/>
</dbReference>
<comment type="caution">
    <text evidence="2">The sequence shown here is derived from an EMBL/GenBank/DDBJ whole genome shotgun (WGS) entry which is preliminary data.</text>
</comment>